<keyword evidence="5 6" id="KW-0687">Ribonucleoprotein</keyword>
<reference evidence="8 9" key="1">
    <citation type="journal article" date="2024" name="Nat. Commun.">
        <title>Phylogenomics reveals the evolutionary origins of lichenization in chlorophyte algae.</title>
        <authorList>
            <person name="Puginier C."/>
            <person name="Libourel C."/>
            <person name="Otte J."/>
            <person name="Skaloud P."/>
            <person name="Haon M."/>
            <person name="Grisel S."/>
            <person name="Petersen M."/>
            <person name="Berrin J.G."/>
            <person name="Delaux P.M."/>
            <person name="Dal Grande F."/>
            <person name="Keller J."/>
        </authorList>
    </citation>
    <scope>NUCLEOTIDE SEQUENCE [LARGE SCALE GENOMIC DNA]</scope>
    <source>
        <strain evidence="8 9">SAG 245.80</strain>
    </source>
</reference>
<sequence>MTAKDKLFKMAKGFRGRSKNCYRIAKQSVEKALQYAYRDRKQKKRDMRSLWIQRVNAGSKEHGVPYSKLIYGLHNQNVQINRKMLSELAMYEPYSFKALVDQVKWMRGDAAQPAAQQAAQM</sequence>
<organism evidence="8 9">
    <name type="scientific">Elliptochloris bilobata</name>
    <dbReference type="NCBI Taxonomy" id="381761"/>
    <lineage>
        <taxon>Eukaryota</taxon>
        <taxon>Viridiplantae</taxon>
        <taxon>Chlorophyta</taxon>
        <taxon>core chlorophytes</taxon>
        <taxon>Trebouxiophyceae</taxon>
        <taxon>Trebouxiophyceae incertae sedis</taxon>
        <taxon>Elliptochloris clade</taxon>
        <taxon>Elliptochloris</taxon>
    </lineage>
</organism>
<protein>
    <recommendedName>
        <fullName evidence="7">50S ribosomal protein L20</fullName>
    </recommendedName>
</protein>
<dbReference type="NCBIfam" id="TIGR01032">
    <property type="entry name" value="rplT_bact"/>
    <property type="match status" value="1"/>
</dbReference>
<dbReference type="EMBL" id="JALJOU010000002">
    <property type="protein sequence ID" value="KAK9845872.1"/>
    <property type="molecule type" value="Genomic_DNA"/>
</dbReference>
<keyword evidence="4 6" id="KW-0689">Ribosomal protein</keyword>
<dbReference type="FunFam" id="1.10.1900.20:FF:000001">
    <property type="entry name" value="50S ribosomal protein L20"/>
    <property type="match status" value="1"/>
</dbReference>
<dbReference type="AlphaFoldDB" id="A0AAW1SK22"/>
<dbReference type="PROSITE" id="PS00937">
    <property type="entry name" value="RIBOSOMAL_L20"/>
    <property type="match status" value="1"/>
</dbReference>
<evidence type="ECO:0000256" key="4">
    <source>
        <dbReference type="ARBA" id="ARBA00022980"/>
    </source>
</evidence>
<comment type="caution">
    <text evidence="8">The sequence shown here is derived from an EMBL/GenBank/DDBJ whole genome shotgun (WGS) entry which is preliminary data.</text>
</comment>
<dbReference type="InterPro" id="IPR035566">
    <property type="entry name" value="Ribosomal_protein_bL20_C"/>
</dbReference>
<dbReference type="HAMAP" id="MF_00382">
    <property type="entry name" value="Ribosomal_bL20"/>
    <property type="match status" value="1"/>
</dbReference>
<keyword evidence="3 7" id="KW-0694">RNA-binding</keyword>
<comment type="function">
    <text evidence="7">Binds directly to 23S ribosomal RNA and is necessary for the in vitro assembly process of the 50S ribosomal subunit. It is not involved in the protein synthesizing functions of that subunit.</text>
</comment>
<dbReference type="CDD" id="cd07026">
    <property type="entry name" value="Ribosomal_L20"/>
    <property type="match status" value="1"/>
</dbReference>
<dbReference type="Gene3D" id="6.10.160.10">
    <property type="match status" value="1"/>
</dbReference>
<evidence type="ECO:0000313" key="9">
    <source>
        <dbReference type="Proteomes" id="UP001445335"/>
    </source>
</evidence>
<accession>A0AAW1SK22</accession>
<dbReference type="GO" id="GO:0006412">
    <property type="term" value="P:translation"/>
    <property type="evidence" value="ECO:0007669"/>
    <property type="project" value="InterPro"/>
</dbReference>
<dbReference type="Pfam" id="PF00453">
    <property type="entry name" value="Ribosomal_L20"/>
    <property type="match status" value="1"/>
</dbReference>
<dbReference type="PANTHER" id="PTHR10986">
    <property type="entry name" value="39S RIBOSOMAL PROTEIN L20"/>
    <property type="match status" value="1"/>
</dbReference>
<evidence type="ECO:0000256" key="3">
    <source>
        <dbReference type="ARBA" id="ARBA00022884"/>
    </source>
</evidence>
<evidence type="ECO:0000256" key="5">
    <source>
        <dbReference type="ARBA" id="ARBA00023274"/>
    </source>
</evidence>
<dbReference type="Gene3D" id="1.10.1900.20">
    <property type="entry name" value="Ribosomal protein L20"/>
    <property type="match status" value="1"/>
</dbReference>
<evidence type="ECO:0000256" key="1">
    <source>
        <dbReference type="ARBA" id="ARBA00007698"/>
    </source>
</evidence>
<evidence type="ECO:0000313" key="8">
    <source>
        <dbReference type="EMBL" id="KAK9845872.1"/>
    </source>
</evidence>
<dbReference type="GO" id="GO:0019843">
    <property type="term" value="F:rRNA binding"/>
    <property type="evidence" value="ECO:0007669"/>
    <property type="project" value="UniProtKB-KW"/>
</dbReference>
<dbReference type="GO" id="GO:0005840">
    <property type="term" value="C:ribosome"/>
    <property type="evidence" value="ECO:0007669"/>
    <property type="project" value="UniProtKB-KW"/>
</dbReference>
<keyword evidence="9" id="KW-1185">Reference proteome</keyword>
<keyword evidence="2 7" id="KW-0699">rRNA-binding</keyword>
<proteinExistence type="inferred from homology"/>
<dbReference type="GO" id="GO:1990904">
    <property type="term" value="C:ribonucleoprotein complex"/>
    <property type="evidence" value="ECO:0007669"/>
    <property type="project" value="UniProtKB-KW"/>
</dbReference>
<dbReference type="InterPro" id="IPR005813">
    <property type="entry name" value="Ribosomal_bL20"/>
</dbReference>
<dbReference type="PRINTS" id="PR00062">
    <property type="entry name" value="RIBOSOMALL20"/>
</dbReference>
<dbReference type="Proteomes" id="UP001445335">
    <property type="component" value="Unassembled WGS sequence"/>
</dbReference>
<name>A0AAW1SK22_9CHLO</name>
<dbReference type="InterPro" id="IPR049946">
    <property type="entry name" value="RIBOSOMAL_L20_CS"/>
</dbReference>
<evidence type="ECO:0000256" key="6">
    <source>
        <dbReference type="RuleBase" id="RU000561"/>
    </source>
</evidence>
<gene>
    <name evidence="8" type="ORF">WJX81_004701</name>
</gene>
<dbReference type="SUPFAM" id="SSF74731">
    <property type="entry name" value="Ribosomal protein L20"/>
    <property type="match status" value="1"/>
</dbReference>
<evidence type="ECO:0000256" key="2">
    <source>
        <dbReference type="ARBA" id="ARBA00022730"/>
    </source>
</evidence>
<dbReference type="GO" id="GO:0003735">
    <property type="term" value="F:structural constituent of ribosome"/>
    <property type="evidence" value="ECO:0007669"/>
    <property type="project" value="InterPro"/>
</dbReference>
<evidence type="ECO:0000256" key="7">
    <source>
        <dbReference type="RuleBase" id="RU004311"/>
    </source>
</evidence>
<comment type="similarity">
    <text evidence="1 6">Belongs to the bacterial ribosomal protein bL20 family.</text>
</comment>